<protein>
    <recommendedName>
        <fullName evidence="4">Ubiquitin-like domain-containing protein</fullName>
    </recommendedName>
</protein>
<evidence type="ECO:0000256" key="1">
    <source>
        <dbReference type="SAM" id="Phobius"/>
    </source>
</evidence>
<evidence type="ECO:0008006" key="4">
    <source>
        <dbReference type="Google" id="ProtNLM"/>
    </source>
</evidence>
<gene>
    <name evidence="2" type="ORF">NC653_037750</name>
</gene>
<keyword evidence="1" id="KW-1133">Transmembrane helix</keyword>
<feature type="transmembrane region" description="Helical" evidence="1">
    <location>
        <begin position="42"/>
        <end position="64"/>
    </location>
</feature>
<evidence type="ECO:0000313" key="2">
    <source>
        <dbReference type="EMBL" id="KAJ6959500.1"/>
    </source>
</evidence>
<dbReference type="SUPFAM" id="SSF54236">
    <property type="entry name" value="Ubiquitin-like"/>
    <property type="match status" value="1"/>
</dbReference>
<evidence type="ECO:0000313" key="3">
    <source>
        <dbReference type="Proteomes" id="UP001164929"/>
    </source>
</evidence>
<organism evidence="2 3">
    <name type="scientific">Populus alba x Populus x berolinensis</name>
    <dbReference type="NCBI Taxonomy" id="444605"/>
    <lineage>
        <taxon>Eukaryota</taxon>
        <taxon>Viridiplantae</taxon>
        <taxon>Streptophyta</taxon>
        <taxon>Embryophyta</taxon>
        <taxon>Tracheophyta</taxon>
        <taxon>Spermatophyta</taxon>
        <taxon>Magnoliopsida</taxon>
        <taxon>eudicotyledons</taxon>
        <taxon>Gunneridae</taxon>
        <taxon>Pentapetalae</taxon>
        <taxon>rosids</taxon>
        <taxon>fabids</taxon>
        <taxon>Malpighiales</taxon>
        <taxon>Salicaceae</taxon>
        <taxon>Saliceae</taxon>
        <taxon>Populus</taxon>
    </lineage>
</organism>
<dbReference type="Proteomes" id="UP001164929">
    <property type="component" value="Chromosome 17"/>
</dbReference>
<dbReference type="AlphaFoldDB" id="A0AAD6PSJ3"/>
<dbReference type="CDD" id="cd01763">
    <property type="entry name" value="Ubl_SUMO_like"/>
    <property type="match status" value="1"/>
</dbReference>
<keyword evidence="1" id="KW-0472">Membrane</keyword>
<keyword evidence="3" id="KW-1185">Reference proteome</keyword>
<sequence length="211" mass="24387">MQKKFGCHPSSLAFPHSSRSWLLAIHLSNPPVQLCDFTSLHLFMQSIECGVLSFFLFIAGWRYVRYKIKPHASLSRLMDEYIERRGMEGHSLRFFYNGKRITKRHMQPRFDLVSSQGELNCLDRDFLGPYFVLHQLLCLAGFANPFTGTLAGNGLELTESTDHLQSLRKLFKEVQAELQLNLPVNRLKKDMNNQTINECIDLQKSYTSENI</sequence>
<comment type="caution">
    <text evidence="2">The sequence shown here is derived from an EMBL/GenBank/DDBJ whole genome shotgun (WGS) entry which is preliminary data.</text>
</comment>
<accession>A0AAD6PSJ3</accession>
<dbReference type="EMBL" id="JAQIZT010000017">
    <property type="protein sequence ID" value="KAJ6959500.1"/>
    <property type="molecule type" value="Genomic_DNA"/>
</dbReference>
<keyword evidence="1" id="KW-0812">Transmembrane</keyword>
<name>A0AAD6PSJ3_9ROSI</name>
<reference evidence="2" key="1">
    <citation type="journal article" date="2023" name="Mol. Ecol. Resour.">
        <title>Chromosome-level genome assembly of a triploid poplar Populus alba 'Berolinensis'.</title>
        <authorList>
            <person name="Chen S."/>
            <person name="Yu Y."/>
            <person name="Wang X."/>
            <person name="Wang S."/>
            <person name="Zhang T."/>
            <person name="Zhou Y."/>
            <person name="He R."/>
            <person name="Meng N."/>
            <person name="Wang Y."/>
            <person name="Liu W."/>
            <person name="Liu Z."/>
            <person name="Liu J."/>
            <person name="Guo Q."/>
            <person name="Huang H."/>
            <person name="Sederoff R.R."/>
            <person name="Wang G."/>
            <person name="Qu G."/>
            <person name="Chen S."/>
        </authorList>
    </citation>
    <scope>NUCLEOTIDE SEQUENCE</scope>
    <source>
        <strain evidence="2">SC-2020</strain>
    </source>
</reference>
<dbReference type="InterPro" id="IPR029071">
    <property type="entry name" value="Ubiquitin-like_domsf"/>
</dbReference>
<proteinExistence type="predicted"/>
<dbReference type="Gene3D" id="3.10.20.90">
    <property type="entry name" value="Phosphatidylinositol 3-kinase Catalytic Subunit, Chain A, domain 1"/>
    <property type="match status" value="1"/>
</dbReference>